<accession>A0ABM7ZE55</accession>
<evidence type="ECO:0008006" key="3">
    <source>
        <dbReference type="Google" id="ProtNLM"/>
    </source>
</evidence>
<sequence length="144" mass="15146">MFSVALTEILAGCGGGSGRSGDDGQFSLSGRTAFLSNGSMTLFSLQFTGSDVNIIRIGNQFPYKGVYTYAVRPDHNSMILDIKAGEDGDTYCTMSDVSIVFDGTECDSGSIVSGTCREFGPHLGPAVQGEPQSMGGWSFNLSQS</sequence>
<organism evidence="1 2">
    <name type="scientific">Akkermansia biwaensis</name>
    <dbReference type="NCBI Taxonomy" id="2946555"/>
    <lineage>
        <taxon>Bacteria</taxon>
        <taxon>Pseudomonadati</taxon>
        <taxon>Verrucomicrobiota</taxon>
        <taxon>Verrucomicrobiia</taxon>
        <taxon>Verrucomicrobiales</taxon>
        <taxon>Akkermansiaceae</taxon>
        <taxon>Akkermansia</taxon>
    </lineage>
</organism>
<protein>
    <recommendedName>
        <fullName evidence="3">Lipoprotein</fullName>
    </recommendedName>
</protein>
<proteinExistence type="predicted"/>
<evidence type="ECO:0000313" key="1">
    <source>
        <dbReference type="EMBL" id="BDL43014.1"/>
    </source>
</evidence>
<name>A0ABM7ZE55_9BACT</name>
<gene>
    <name evidence="1" type="ORF">Abiwalacus_05880</name>
</gene>
<dbReference type="Proteomes" id="UP001062263">
    <property type="component" value="Chromosome"/>
</dbReference>
<reference evidence="1" key="1">
    <citation type="submission" date="2022-06" db="EMBL/GenBank/DDBJ databases">
        <title>Akkermansia biwalacus sp. nov., an anaerobic mucin-degrading bacterium isolated from human intestine.</title>
        <authorList>
            <person name="Kobayashi Y."/>
            <person name="Inoue S."/>
            <person name="Kawahara T."/>
            <person name="Kohda N."/>
        </authorList>
    </citation>
    <scope>NUCLEOTIDE SEQUENCE</scope>
    <source>
        <strain evidence="1">WON2089</strain>
    </source>
</reference>
<dbReference type="EMBL" id="AP025943">
    <property type="protein sequence ID" value="BDL43014.1"/>
    <property type="molecule type" value="Genomic_DNA"/>
</dbReference>
<keyword evidence="2" id="KW-1185">Reference proteome</keyword>
<evidence type="ECO:0000313" key="2">
    <source>
        <dbReference type="Proteomes" id="UP001062263"/>
    </source>
</evidence>